<keyword evidence="3" id="KW-1185">Reference proteome</keyword>
<gene>
    <name evidence="2" type="ORF">PODLI_1B031178</name>
</gene>
<evidence type="ECO:0000313" key="3">
    <source>
        <dbReference type="Proteomes" id="UP001178461"/>
    </source>
</evidence>
<dbReference type="Proteomes" id="UP001178461">
    <property type="component" value="Chromosome 13"/>
</dbReference>
<evidence type="ECO:0000256" key="1">
    <source>
        <dbReference type="SAM" id="MobiDB-lite"/>
    </source>
</evidence>
<dbReference type="EMBL" id="OX395138">
    <property type="protein sequence ID" value="CAI5790415.1"/>
    <property type="molecule type" value="Genomic_DNA"/>
</dbReference>
<feature type="compositionally biased region" description="Gly residues" evidence="1">
    <location>
        <begin position="87"/>
        <end position="97"/>
    </location>
</feature>
<reference evidence="2" key="1">
    <citation type="submission" date="2022-12" db="EMBL/GenBank/DDBJ databases">
        <authorList>
            <person name="Alioto T."/>
            <person name="Alioto T."/>
            <person name="Gomez Garrido J."/>
        </authorList>
    </citation>
    <scope>NUCLEOTIDE SEQUENCE</scope>
</reference>
<feature type="region of interest" description="Disordered" evidence="1">
    <location>
        <begin position="21"/>
        <end position="113"/>
    </location>
</feature>
<accession>A0AA35L5X6</accession>
<proteinExistence type="predicted"/>
<sequence>MPLLQSAGRSLSLVGWRRVKTIEPELPPPPREAKGGGQDAARGPFLCPDPPLPTHPHTLRGWLVPSQGPRSRRACRRAREPPPPGSLRGGCIGGVGKGPKTVSQEEAEKVRSG</sequence>
<name>A0AA35L5X6_9SAUR</name>
<protein>
    <submittedName>
        <fullName evidence="2">Uncharacterized protein</fullName>
    </submittedName>
</protein>
<evidence type="ECO:0000313" key="2">
    <source>
        <dbReference type="EMBL" id="CAI5790415.1"/>
    </source>
</evidence>
<dbReference type="AlphaFoldDB" id="A0AA35L5X6"/>
<organism evidence="2 3">
    <name type="scientific">Podarcis lilfordi</name>
    <name type="common">Lilford's wall lizard</name>
    <dbReference type="NCBI Taxonomy" id="74358"/>
    <lineage>
        <taxon>Eukaryota</taxon>
        <taxon>Metazoa</taxon>
        <taxon>Chordata</taxon>
        <taxon>Craniata</taxon>
        <taxon>Vertebrata</taxon>
        <taxon>Euteleostomi</taxon>
        <taxon>Lepidosauria</taxon>
        <taxon>Squamata</taxon>
        <taxon>Bifurcata</taxon>
        <taxon>Unidentata</taxon>
        <taxon>Episquamata</taxon>
        <taxon>Laterata</taxon>
        <taxon>Lacertibaenia</taxon>
        <taxon>Lacertidae</taxon>
        <taxon>Podarcis</taxon>
    </lineage>
</organism>